<feature type="compositionally biased region" description="Polar residues" evidence="1">
    <location>
        <begin position="93"/>
        <end position="108"/>
    </location>
</feature>
<dbReference type="GeneID" id="24566247"/>
<evidence type="ECO:0000313" key="4">
    <source>
        <dbReference type="Proteomes" id="UP000033188"/>
    </source>
</evidence>
<dbReference type="KEGG" id="bbig:BBBOND_0401980"/>
<dbReference type="OrthoDB" id="365461at2759"/>
<reference evidence="4" key="1">
    <citation type="journal article" date="2014" name="Nucleic Acids Res.">
        <title>The evolutionary dynamics of variant antigen genes in Babesia reveal a history of genomic innovation underlying host-parasite interaction.</title>
        <authorList>
            <person name="Jackson A.P."/>
            <person name="Otto T.D."/>
            <person name="Darby A."/>
            <person name="Ramaprasad A."/>
            <person name="Xia D."/>
            <person name="Echaide I.E."/>
            <person name="Farber M."/>
            <person name="Gahlot S."/>
            <person name="Gamble J."/>
            <person name="Gupta D."/>
            <person name="Gupta Y."/>
            <person name="Jackson L."/>
            <person name="Malandrin L."/>
            <person name="Malas T.B."/>
            <person name="Moussa E."/>
            <person name="Nair M."/>
            <person name="Reid A.J."/>
            <person name="Sanders M."/>
            <person name="Sharma J."/>
            <person name="Tracey A."/>
            <person name="Quail M.A."/>
            <person name="Weir W."/>
            <person name="Wastling J.M."/>
            <person name="Hall N."/>
            <person name="Willadsen P."/>
            <person name="Lingelbach K."/>
            <person name="Shiels B."/>
            <person name="Tait A."/>
            <person name="Berriman M."/>
            <person name="Allred D.R."/>
            <person name="Pain A."/>
        </authorList>
    </citation>
    <scope>NUCLEOTIDE SEQUENCE [LARGE SCALE GENOMIC DNA]</scope>
    <source>
        <strain evidence="4">Bond</strain>
    </source>
</reference>
<feature type="region of interest" description="Disordered" evidence="1">
    <location>
        <begin position="60"/>
        <end position="131"/>
    </location>
</feature>
<evidence type="ECO:0000313" key="3">
    <source>
        <dbReference type="EMBL" id="CDR97706.1"/>
    </source>
</evidence>
<proteinExistence type="predicted"/>
<evidence type="ECO:0000256" key="2">
    <source>
        <dbReference type="SAM" id="SignalP"/>
    </source>
</evidence>
<sequence length="186" mass="20767">MTFHVYYLVFSILAALLCTPAACDIDSFIDHKNAAIPLRELSGVSRRKYLQNDMARLVAAPSNVSRMDSDEEDDEDDDDDEGDYHHVEADGTGSATSTRIADITTSKQVDSKDSVKQERKPLLMGSLPTHTEKSDAPVCALDVISDFLNRLSEKFHSSMNEFFENIDKQIKANSELPLLEQGDTFF</sequence>
<feature type="compositionally biased region" description="Basic and acidic residues" evidence="1">
    <location>
        <begin position="109"/>
        <end position="121"/>
    </location>
</feature>
<feature type="chain" id="PRO_5001600200" evidence="2">
    <location>
        <begin position="24"/>
        <end position="186"/>
    </location>
</feature>
<evidence type="ECO:0000256" key="1">
    <source>
        <dbReference type="SAM" id="MobiDB-lite"/>
    </source>
</evidence>
<feature type="signal peptide" evidence="2">
    <location>
        <begin position="1"/>
        <end position="23"/>
    </location>
</feature>
<dbReference type="AlphaFoldDB" id="A0A061DAI4"/>
<keyword evidence="4" id="KW-1185">Reference proteome</keyword>
<keyword evidence="2" id="KW-0732">Signal</keyword>
<dbReference type="OMA" id="NDYQVEH"/>
<protein>
    <submittedName>
        <fullName evidence="3">Uncharacterized protein</fullName>
    </submittedName>
</protein>
<dbReference type="RefSeq" id="XP_012769892.1">
    <property type="nucleotide sequence ID" value="XM_012914438.1"/>
</dbReference>
<dbReference type="VEuPathDB" id="PiroplasmaDB:BBBOND_0401980"/>
<gene>
    <name evidence="3" type="ORF">BBBOND_0401980</name>
</gene>
<organism evidence="3 4">
    <name type="scientific">Babesia bigemina</name>
    <dbReference type="NCBI Taxonomy" id="5866"/>
    <lineage>
        <taxon>Eukaryota</taxon>
        <taxon>Sar</taxon>
        <taxon>Alveolata</taxon>
        <taxon>Apicomplexa</taxon>
        <taxon>Aconoidasida</taxon>
        <taxon>Piroplasmida</taxon>
        <taxon>Babesiidae</taxon>
        <taxon>Babesia</taxon>
    </lineage>
</organism>
<accession>A0A061DAI4</accession>
<dbReference type="EMBL" id="LK391710">
    <property type="protein sequence ID" value="CDR97706.1"/>
    <property type="molecule type" value="Genomic_DNA"/>
</dbReference>
<feature type="compositionally biased region" description="Acidic residues" evidence="1">
    <location>
        <begin position="69"/>
        <end position="82"/>
    </location>
</feature>
<dbReference type="Proteomes" id="UP000033188">
    <property type="component" value="Chromosome 4"/>
</dbReference>
<name>A0A061DAI4_BABBI</name>